<dbReference type="RefSeq" id="XP_005763921.1">
    <property type="nucleotide sequence ID" value="XM_005763864.1"/>
</dbReference>
<dbReference type="Proteomes" id="UP000013827">
    <property type="component" value="Unassembled WGS sequence"/>
</dbReference>
<evidence type="ECO:0000256" key="1">
    <source>
        <dbReference type="SAM" id="Coils"/>
    </source>
</evidence>
<dbReference type="SUPFAM" id="SSF53720">
    <property type="entry name" value="ALDH-like"/>
    <property type="match status" value="1"/>
</dbReference>
<dbReference type="KEGG" id="ehx:EMIHUDRAFT_78664"/>
<dbReference type="InterPro" id="IPR016162">
    <property type="entry name" value="Ald_DH_N"/>
</dbReference>
<dbReference type="InterPro" id="IPR016161">
    <property type="entry name" value="Ald_DH/histidinol_DH"/>
</dbReference>
<accession>A0A0D3IJQ7</accession>
<keyword evidence="1" id="KW-0175">Coiled coil</keyword>
<feature type="domain" description="Aldehyde dehydrogenase" evidence="2">
    <location>
        <begin position="41"/>
        <end position="139"/>
    </location>
</feature>
<dbReference type="Gene3D" id="3.40.605.10">
    <property type="entry name" value="Aldehyde Dehydrogenase, Chain A, domain 1"/>
    <property type="match status" value="1"/>
</dbReference>
<protein>
    <recommendedName>
        <fullName evidence="2">Aldehyde dehydrogenase domain-containing protein</fullName>
    </recommendedName>
</protein>
<evidence type="ECO:0000313" key="4">
    <source>
        <dbReference type="Proteomes" id="UP000013827"/>
    </source>
</evidence>
<dbReference type="Pfam" id="PF00171">
    <property type="entry name" value="Aldedh"/>
    <property type="match status" value="1"/>
</dbReference>
<dbReference type="STRING" id="2903.R1BPC6"/>
<name>A0A0D3IJQ7_EMIH1</name>
<dbReference type="GeneID" id="17257643"/>
<organism evidence="3 4">
    <name type="scientific">Emiliania huxleyi (strain CCMP1516)</name>
    <dbReference type="NCBI Taxonomy" id="280463"/>
    <lineage>
        <taxon>Eukaryota</taxon>
        <taxon>Haptista</taxon>
        <taxon>Haptophyta</taxon>
        <taxon>Prymnesiophyceae</taxon>
        <taxon>Isochrysidales</taxon>
        <taxon>Noelaerhabdaceae</taxon>
        <taxon>Emiliania</taxon>
    </lineage>
</organism>
<feature type="coiled-coil region" evidence="1">
    <location>
        <begin position="75"/>
        <end position="102"/>
    </location>
</feature>
<dbReference type="AlphaFoldDB" id="A0A0D3IJQ7"/>
<reference evidence="4" key="1">
    <citation type="journal article" date="2013" name="Nature">
        <title>Pan genome of the phytoplankton Emiliania underpins its global distribution.</title>
        <authorList>
            <person name="Read B.A."/>
            <person name="Kegel J."/>
            <person name="Klute M.J."/>
            <person name="Kuo A."/>
            <person name="Lefebvre S.C."/>
            <person name="Maumus F."/>
            <person name="Mayer C."/>
            <person name="Miller J."/>
            <person name="Monier A."/>
            <person name="Salamov A."/>
            <person name="Young J."/>
            <person name="Aguilar M."/>
            <person name="Claverie J.M."/>
            <person name="Frickenhaus S."/>
            <person name="Gonzalez K."/>
            <person name="Herman E.K."/>
            <person name="Lin Y.C."/>
            <person name="Napier J."/>
            <person name="Ogata H."/>
            <person name="Sarno A.F."/>
            <person name="Shmutz J."/>
            <person name="Schroeder D."/>
            <person name="de Vargas C."/>
            <person name="Verret F."/>
            <person name="von Dassow P."/>
            <person name="Valentin K."/>
            <person name="Van de Peer Y."/>
            <person name="Wheeler G."/>
            <person name="Dacks J.B."/>
            <person name="Delwiche C.F."/>
            <person name="Dyhrman S.T."/>
            <person name="Glockner G."/>
            <person name="John U."/>
            <person name="Richards T."/>
            <person name="Worden A.Z."/>
            <person name="Zhang X."/>
            <person name="Grigoriev I.V."/>
            <person name="Allen A.E."/>
            <person name="Bidle K."/>
            <person name="Borodovsky M."/>
            <person name="Bowler C."/>
            <person name="Brownlee C."/>
            <person name="Cock J.M."/>
            <person name="Elias M."/>
            <person name="Gladyshev V.N."/>
            <person name="Groth M."/>
            <person name="Guda C."/>
            <person name="Hadaegh A."/>
            <person name="Iglesias-Rodriguez M.D."/>
            <person name="Jenkins J."/>
            <person name="Jones B.M."/>
            <person name="Lawson T."/>
            <person name="Leese F."/>
            <person name="Lindquist E."/>
            <person name="Lobanov A."/>
            <person name="Lomsadze A."/>
            <person name="Malik S.B."/>
            <person name="Marsh M.E."/>
            <person name="Mackinder L."/>
            <person name="Mock T."/>
            <person name="Mueller-Roeber B."/>
            <person name="Pagarete A."/>
            <person name="Parker M."/>
            <person name="Probert I."/>
            <person name="Quesneville H."/>
            <person name="Raines C."/>
            <person name="Rensing S.A."/>
            <person name="Riano-Pachon D.M."/>
            <person name="Richier S."/>
            <person name="Rokitta S."/>
            <person name="Shiraiwa Y."/>
            <person name="Soanes D.M."/>
            <person name="van der Giezen M."/>
            <person name="Wahlund T.M."/>
            <person name="Williams B."/>
            <person name="Wilson W."/>
            <person name="Wolfe G."/>
            <person name="Wurch L.L."/>
        </authorList>
    </citation>
    <scope>NUCLEOTIDE SEQUENCE</scope>
</reference>
<sequence>MWDSRPFVDGRKTCIGGAVEAWSGPSEEVTSPVFDARTGKRLVIGQLATMGEVDAVRAVEASAAAWDRGQGAWPQMSLAERIERVEGAVAALKERRDEIVNVLMWEIAKNSADAAAEFDRTVAFIGKTIETLRRLDEESAGWRVVSGV</sequence>
<evidence type="ECO:0000259" key="2">
    <source>
        <dbReference type="Pfam" id="PF00171"/>
    </source>
</evidence>
<reference evidence="3" key="2">
    <citation type="submission" date="2024-10" db="UniProtKB">
        <authorList>
            <consortium name="EnsemblProtists"/>
        </authorList>
    </citation>
    <scope>IDENTIFICATION</scope>
</reference>
<dbReference type="HOGENOM" id="CLU_1762222_0_0_1"/>
<proteinExistence type="predicted"/>
<dbReference type="InterPro" id="IPR015590">
    <property type="entry name" value="Aldehyde_DH_dom"/>
</dbReference>
<dbReference type="GO" id="GO:0016491">
    <property type="term" value="F:oxidoreductase activity"/>
    <property type="evidence" value="ECO:0007669"/>
    <property type="project" value="InterPro"/>
</dbReference>
<dbReference type="EnsemblProtists" id="EOD11492">
    <property type="protein sequence ID" value="EOD11492"/>
    <property type="gene ID" value="EMIHUDRAFT_78664"/>
</dbReference>
<evidence type="ECO:0000313" key="3">
    <source>
        <dbReference type="EnsemblProtists" id="EOD11492"/>
    </source>
</evidence>
<keyword evidence="4" id="KW-1185">Reference proteome</keyword>